<evidence type="ECO:0000256" key="2">
    <source>
        <dbReference type="ARBA" id="ARBA00022898"/>
    </source>
</evidence>
<dbReference type="OrthoDB" id="9804020at2"/>
<sequence>MRLRSPWLPRLAESETSASDRLVTAMAEDILDGRLDSGDRLPAHRELADKLKIGLGTVTKAYGILERRGLIRSVKGAGTFVALVQTRRGPVIDVSRNTPPSVMTERLLARTLTSVAKRVDAGLFNDYPPVGGHAEHRRLLARWFLRLGMDADPERLLLTSGAHHAVSVAMSVACGYGGTLFTEAQTYPGAIALARHQGIRLIGVEMDKEGVIPQALDRALSTESTAKAALYVTPTMQNPTTASMSRQRREEVVSICRAHDIAIIEDDVYTLEGDDQVPPLAMLAPERTFYANSMSKTLNPTLRIGALVTPDSMFSQSEMALQATAVMVSPLSCAVMEQWLLDGTAESVSRSIQGESIRRLEMARSIFGSVMHEPADQGYHIWLPMPLSQAYDLERSANDLGVLITPPSSTAVNPQGALGGARICLGAPTMADLRTALTIIQSLAR</sequence>
<dbReference type="InterPro" id="IPR036388">
    <property type="entry name" value="WH-like_DNA-bd_sf"/>
</dbReference>
<dbReference type="InterPro" id="IPR015422">
    <property type="entry name" value="PyrdxlP-dep_Trfase_small"/>
</dbReference>
<keyword evidence="5" id="KW-0804">Transcription</keyword>
<dbReference type="PANTHER" id="PTHR46577">
    <property type="entry name" value="HTH-TYPE TRANSCRIPTIONAL REGULATORY PROTEIN GABR"/>
    <property type="match status" value="1"/>
</dbReference>
<dbReference type="Pfam" id="PF00392">
    <property type="entry name" value="GntR"/>
    <property type="match status" value="1"/>
</dbReference>
<evidence type="ECO:0000256" key="1">
    <source>
        <dbReference type="ARBA" id="ARBA00005384"/>
    </source>
</evidence>
<evidence type="ECO:0000259" key="6">
    <source>
        <dbReference type="PROSITE" id="PS50949"/>
    </source>
</evidence>
<proteinExistence type="inferred from homology"/>
<dbReference type="EMBL" id="CABVIY010000003">
    <property type="protein sequence ID" value="VVP85551.1"/>
    <property type="molecule type" value="Genomic_DNA"/>
</dbReference>
<name>A0A5E7SFJ4_PSEFL</name>
<dbReference type="SUPFAM" id="SSF53383">
    <property type="entry name" value="PLP-dependent transferases"/>
    <property type="match status" value="1"/>
</dbReference>
<dbReference type="Gene3D" id="3.40.640.10">
    <property type="entry name" value="Type I PLP-dependent aspartate aminotransferase-like (Major domain)"/>
    <property type="match status" value="1"/>
</dbReference>
<dbReference type="InterPro" id="IPR036390">
    <property type="entry name" value="WH_DNA-bd_sf"/>
</dbReference>
<evidence type="ECO:0000256" key="5">
    <source>
        <dbReference type="ARBA" id="ARBA00023163"/>
    </source>
</evidence>
<dbReference type="InterPro" id="IPR051446">
    <property type="entry name" value="HTH_trans_reg/aminotransferase"/>
</dbReference>
<dbReference type="Gene3D" id="3.90.1150.10">
    <property type="entry name" value="Aspartate Aminotransferase, domain 1"/>
    <property type="match status" value="1"/>
</dbReference>
<dbReference type="InterPro" id="IPR004839">
    <property type="entry name" value="Aminotransferase_I/II_large"/>
</dbReference>
<reference evidence="7 8" key="1">
    <citation type="submission" date="2019-09" db="EMBL/GenBank/DDBJ databases">
        <authorList>
            <person name="Chandra G."/>
            <person name="Truman W A."/>
        </authorList>
    </citation>
    <scope>NUCLEOTIDE SEQUENCE [LARGE SCALE GENOMIC DNA]</scope>
    <source>
        <strain evidence="7">PS918</strain>
    </source>
</reference>
<protein>
    <submittedName>
        <fullName evidence="7">HTH-type transcriptional regulator NorG</fullName>
    </submittedName>
</protein>
<accession>A0A5E7SFJ4</accession>
<gene>
    <name evidence="7" type="primary">norG_4</name>
    <name evidence="7" type="ORF">PS918_02739</name>
</gene>
<evidence type="ECO:0000313" key="7">
    <source>
        <dbReference type="EMBL" id="VVP85551.1"/>
    </source>
</evidence>
<dbReference type="InterPro" id="IPR000524">
    <property type="entry name" value="Tscrpt_reg_HTH_GntR"/>
</dbReference>
<keyword evidence="4" id="KW-0238">DNA-binding</keyword>
<dbReference type="GO" id="GO:0003700">
    <property type="term" value="F:DNA-binding transcription factor activity"/>
    <property type="evidence" value="ECO:0007669"/>
    <property type="project" value="InterPro"/>
</dbReference>
<dbReference type="Gene3D" id="1.10.10.10">
    <property type="entry name" value="Winged helix-like DNA-binding domain superfamily/Winged helix DNA-binding domain"/>
    <property type="match status" value="1"/>
</dbReference>
<dbReference type="CDD" id="cd07377">
    <property type="entry name" value="WHTH_GntR"/>
    <property type="match status" value="1"/>
</dbReference>
<dbReference type="PROSITE" id="PS50949">
    <property type="entry name" value="HTH_GNTR"/>
    <property type="match status" value="1"/>
</dbReference>
<dbReference type="SMART" id="SM00345">
    <property type="entry name" value="HTH_GNTR"/>
    <property type="match status" value="1"/>
</dbReference>
<comment type="similarity">
    <text evidence="1">In the C-terminal section; belongs to the class-I pyridoxal-phosphate-dependent aminotransferase family.</text>
</comment>
<dbReference type="InterPro" id="IPR015424">
    <property type="entry name" value="PyrdxlP-dep_Trfase"/>
</dbReference>
<dbReference type="GO" id="GO:0030170">
    <property type="term" value="F:pyridoxal phosphate binding"/>
    <property type="evidence" value="ECO:0007669"/>
    <property type="project" value="InterPro"/>
</dbReference>
<dbReference type="AlphaFoldDB" id="A0A5E7SFJ4"/>
<feature type="domain" description="HTH gntR-type" evidence="6">
    <location>
        <begin position="16"/>
        <end position="84"/>
    </location>
</feature>
<evidence type="ECO:0000256" key="3">
    <source>
        <dbReference type="ARBA" id="ARBA00023015"/>
    </source>
</evidence>
<keyword evidence="3" id="KW-0805">Transcription regulation</keyword>
<dbReference type="SUPFAM" id="SSF46785">
    <property type="entry name" value="Winged helix' DNA-binding domain"/>
    <property type="match status" value="1"/>
</dbReference>
<dbReference type="GO" id="GO:0003677">
    <property type="term" value="F:DNA binding"/>
    <property type="evidence" value="ECO:0007669"/>
    <property type="project" value="UniProtKB-KW"/>
</dbReference>
<dbReference type="Proteomes" id="UP000326611">
    <property type="component" value="Unassembled WGS sequence"/>
</dbReference>
<organism evidence="7 8">
    <name type="scientific">Pseudomonas fluorescens</name>
    <dbReference type="NCBI Taxonomy" id="294"/>
    <lineage>
        <taxon>Bacteria</taxon>
        <taxon>Pseudomonadati</taxon>
        <taxon>Pseudomonadota</taxon>
        <taxon>Gammaproteobacteria</taxon>
        <taxon>Pseudomonadales</taxon>
        <taxon>Pseudomonadaceae</taxon>
        <taxon>Pseudomonas</taxon>
    </lineage>
</organism>
<keyword evidence="2" id="KW-0663">Pyridoxal phosphate</keyword>
<evidence type="ECO:0000256" key="4">
    <source>
        <dbReference type="ARBA" id="ARBA00023125"/>
    </source>
</evidence>
<evidence type="ECO:0000313" key="8">
    <source>
        <dbReference type="Proteomes" id="UP000326611"/>
    </source>
</evidence>
<dbReference type="InterPro" id="IPR015421">
    <property type="entry name" value="PyrdxlP-dep_Trfase_major"/>
</dbReference>
<dbReference type="CDD" id="cd00609">
    <property type="entry name" value="AAT_like"/>
    <property type="match status" value="1"/>
</dbReference>
<dbReference type="PANTHER" id="PTHR46577:SF1">
    <property type="entry name" value="HTH-TYPE TRANSCRIPTIONAL REGULATORY PROTEIN GABR"/>
    <property type="match status" value="1"/>
</dbReference>
<dbReference type="Pfam" id="PF00155">
    <property type="entry name" value="Aminotran_1_2"/>
    <property type="match status" value="1"/>
</dbReference>